<dbReference type="STRING" id="39060.SAMN05660706_1345"/>
<gene>
    <name evidence="2" type="ORF">SAMN05660706_1345</name>
</gene>
<name>A0A1I6EBP6_9FIRM</name>
<dbReference type="AlphaFoldDB" id="A0A1I6EBP6"/>
<dbReference type="Proteomes" id="UP000199584">
    <property type="component" value="Unassembled WGS sequence"/>
</dbReference>
<evidence type="ECO:0000313" key="3">
    <source>
        <dbReference type="Proteomes" id="UP000199584"/>
    </source>
</evidence>
<protein>
    <submittedName>
        <fullName evidence="2">Uncharacterized protein</fullName>
    </submittedName>
</protein>
<sequence length="372" mass="42632">MRLIKLLALLVALLLLPGMAMAASGEQVVKQQVIVPSFDIWQHTNGTWQDTDNCGQPDYYGWKDKTYSKTFTLPEAVWKGKYELTRVEVAYPFIEEQFNASGRQENWEIFYKDFLRYIPANYSVTKTGENLAEGKVTTQWTFDLEPELLDLKDPTVRESLGMDEKDFSNMAQGWRWYLPVLITWYGVPVEPEPSVASGRYLFDGCFHDIPKEEGNKYTTYVIRAPMIGPIPVADEWPYVYKARLRVYLIGPYPAEKMMGVEISGVDLPSSGEFPKKVLFDSEVSFTKQNQAWVKKFVMPTPEDGFAYTIFVQDEGGLQADISNNTGVSCSVRNVNGIITWFTHTTSDVERMSYMLPWDFIKDKYGLSPVYQK</sequence>
<dbReference type="OrthoDB" id="1788793at2"/>
<feature type="signal peptide" evidence="1">
    <location>
        <begin position="1"/>
        <end position="22"/>
    </location>
</feature>
<dbReference type="RefSeq" id="WP_092486767.1">
    <property type="nucleotide sequence ID" value="NZ_FOYM01000034.1"/>
</dbReference>
<feature type="chain" id="PRO_5011516265" evidence="1">
    <location>
        <begin position="23"/>
        <end position="372"/>
    </location>
</feature>
<dbReference type="EMBL" id="FOYM01000034">
    <property type="protein sequence ID" value="SFR14972.1"/>
    <property type="molecule type" value="Genomic_DNA"/>
</dbReference>
<reference evidence="3" key="1">
    <citation type="submission" date="2016-10" db="EMBL/GenBank/DDBJ databases">
        <authorList>
            <person name="Varghese N."/>
            <person name="Submissions S."/>
        </authorList>
    </citation>
    <scope>NUCLEOTIDE SEQUENCE [LARGE SCALE GENOMIC DNA]</scope>
    <source>
        <strain evidence="3">DSM 3669</strain>
    </source>
</reference>
<proteinExistence type="predicted"/>
<evidence type="ECO:0000256" key="1">
    <source>
        <dbReference type="SAM" id="SignalP"/>
    </source>
</evidence>
<evidence type="ECO:0000313" key="2">
    <source>
        <dbReference type="EMBL" id="SFR14972.1"/>
    </source>
</evidence>
<keyword evidence="1" id="KW-0732">Signal</keyword>
<accession>A0A1I6EBP6</accession>
<keyword evidence="3" id="KW-1185">Reference proteome</keyword>
<organism evidence="2 3">
    <name type="scientific">Desulfoscipio geothermicus DSM 3669</name>
    <dbReference type="NCBI Taxonomy" id="1121426"/>
    <lineage>
        <taxon>Bacteria</taxon>
        <taxon>Bacillati</taxon>
        <taxon>Bacillota</taxon>
        <taxon>Clostridia</taxon>
        <taxon>Eubacteriales</taxon>
        <taxon>Desulfallaceae</taxon>
        <taxon>Desulfoscipio</taxon>
    </lineage>
</organism>